<comment type="caution">
    <text evidence="12">The sequence shown here is derived from an EMBL/GenBank/DDBJ whole genome shotgun (WGS) entry which is preliminary data.</text>
</comment>
<dbReference type="InterPro" id="IPR035434">
    <property type="entry name" value="GCL_bact_plant"/>
</dbReference>
<evidence type="ECO:0000256" key="11">
    <source>
        <dbReference type="PIRSR" id="PIRSR017901-50"/>
    </source>
</evidence>
<gene>
    <name evidence="12" type="ORF">AVO45_11310</name>
</gene>
<comment type="similarity">
    <text evidence="2">Belongs to the carboxylate-amine ligase family. Glutamate--cysteine ligase type 2 subfamily.</text>
</comment>
<keyword evidence="7 10" id="KW-0067">ATP-binding</keyword>
<evidence type="ECO:0000256" key="10">
    <source>
        <dbReference type="PIRNR" id="PIRNR017901"/>
    </source>
</evidence>
<evidence type="ECO:0000256" key="6">
    <source>
        <dbReference type="ARBA" id="ARBA00022741"/>
    </source>
</evidence>
<keyword evidence="6 10" id="KW-0547">Nucleotide-binding</keyword>
<organism evidence="12 13">
    <name type="scientific">Ruegeria marisrubri</name>
    <dbReference type="NCBI Taxonomy" id="1685379"/>
    <lineage>
        <taxon>Bacteria</taxon>
        <taxon>Pseudomonadati</taxon>
        <taxon>Pseudomonadota</taxon>
        <taxon>Alphaproteobacteria</taxon>
        <taxon>Rhodobacterales</taxon>
        <taxon>Roseobacteraceae</taxon>
        <taxon>Ruegeria</taxon>
    </lineage>
</organism>
<dbReference type="SUPFAM" id="SSF55931">
    <property type="entry name" value="Glutamine synthetase/guanido kinase"/>
    <property type="match status" value="1"/>
</dbReference>
<dbReference type="PIRSF" id="PIRSF017901">
    <property type="entry name" value="GCL"/>
    <property type="match status" value="1"/>
</dbReference>
<comment type="subunit">
    <text evidence="3">Homodimer or monomer when oxidized or reduced, respectively.</text>
</comment>
<protein>
    <recommendedName>
        <fullName evidence="10">Glutamate--cysteine ligase</fullName>
        <ecNumber evidence="10">6.3.2.2</ecNumber>
    </recommendedName>
</protein>
<evidence type="ECO:0000256" key="8">
    <source>
        <dbReference type="ARBA" id="ARBA00022946"/>
    </source>
</evidence>
<comment type="similarity">
    <text evidence="10">Belongs to the glutamate--cysteine ligase type 2 family. EgtA subfamily.</text>
</comment>
<evidence type="ECO:0000256" key="7">
    <source>
        <dbReference type="ARBA" id="ARBA00022840"/>
    </source>
</evidence>
<evidence type="ECO:0000256" key="4">
    <source>
        <dbReference type="ARBA" id="ARBA00022598"/>
    </source>
</evidence>
<name>A0A0X3TMX6_9RHOB</name>
<proteinExistence type="inferred from homology"/>
<evidence type="ECO:0000313" key="13">
    <source>
        <dbReference type="Proteomes" id="UP000053791"/>
    </source>
</evidence>
<dbReference type="GO" id="GO:0006750">
    <property type="term" value="P:glutathione biosynthetic process"/>
    <property type="evidence" value="ECO:0007669"/>
    <property type="project" value="UniProtKB-UniRule"/>
</dbReference>
<keyword evidence="5" id="KW-0317">Glutathione biosynthesis</keyword>
<keyword evidence="13" id="KW-1185">Reference proteome</keyword>
<keyword evidence="8" id="KW-0809">Transit peptide</keyword>
<comment type="pathway">
    <text evidence="1">Sulfur metabolism; glutathione biosynthesis; glutathione from L-cysteine and L-glutamate: step 1/2.</text>
</comment>
<keyword evidence="4 10" id="KW-0436">Ligase</keyword>
<dbReference type="InterPro" id="IPR006336">
    <property type="entry name" value="GCS2"/>
</dbReference>
<dbReference type="RefSeq" id="WP_068348162.1">
    <property type="nucleotide sequence ID" value="NZ_LQBQ01000035.1"/>
</dbReference>
<dbReference type="NCBIfam" id="TIGR01436">
    <property type="entry name" value="glu_cys_lig_pln"/>
    <property type="match status" value="1"/>
</dbReference>
<sequence>MSIPQSGGGPIERHEQLAEYLADGCKPKQDWRIGTEHEKFGYCKETLKPLPYEGERSILAVLEGLRDLHGWAPLEEGGKLIGLEKDGANVSLEPGGQLELSGAPLETIHETCDEVNAHLKDVKDIADKIGVGFIGLGAAPIWTHEQMPVMPKGRYKLMTDYMDRVGTMGKTMMYRTCTVQVNLDFASEADMVQKLRVALALQPVATALFANSPFFEGKPNGHKSWRSRVWRDLDPARTGMLPFVFEDGFGFEAWVEYALDVPMYFVYRDGRYIDALGQSFRDFLKGELPALPGETPTLSDWADHLTTIFPEARIKKFIEMRGADGGPWRRLCALPAFWVGLTYEQSALDAAWDLVKGWDAETREALRVAASKDGLQAKVAGIDMHELAREAVSVAEAGLKARARPGAGGMVPDETHFLNALKDSLQSGKVPADELLEHYYGDWNGDLTRIYAEYSY</sequence>
<keyword evidence="9 11" id="KW-1015">Disulfide bond</keyword>
<accession>A0A0X3TMX6</accession>
<dbReference type="PANTHER" id="PTHR34378">
    <property type="entry name" value="GLUTAMATE--CYSTEINE LIGASE, CHLOROPLASTIC"/>
    <property type="match status" value="1"/>
</dbReference>
<feature type="disulfide bond" evidence="11">
    <location>
        <begin position="112"/>
        <end position="332"/>
    </location>
</feature>
<dbReference type="OrthoDB" id="9780152at2"/>
<evidence type="ECO:0000256" key="5">
    <source>
        <dbReference type="ARBA" id="ARBA00022684"/>
    </source>
</evidence>
<dbReference type="EMBL" id="LQBQ01000035">
    <property type="protein sequence ID" value="KUJ76381.1"/>
    <property type="molecule type" value="Genomic_DNA"/>
</dbReference>
<dbReference type="STRING" id="1685379.AVO45_11310"/>
<reference evidence="12 13" key="1">
    <citation type="submission" date="2015-12" db="EMBL/GenBank/DDBJ databases">
        <authorList>
            <person name="Shamseldin A."/>
            <person name="Moawad H."/>
            <person name="Abd El-Rahim W.M."/>
            <person name="Sadowsky M.J."/>
        </authorList>
    </citation>
    <scope>NUCLEOTIDE SEQUENCE [LARGE SCALE GENOMIC DNA]</scope>
    <source>
        <strain evidence="12 13">ZGT118</strain>
    </source>
</reference>
<evidence type="ECO:0000313" key="12">
    <source>
        <dbReference type="EMBL" id="KUJ76381.1"/>
    </source>
</evidence>
<evidence type="ECO:0000256" key="1">
    <source>
        <dbReference type="ARBA" id="ARBA00005006"/>
    </source>
</evidence>
<dbReference type="InterPro" id="IPR014746">
    <property type="entry name" value="Gln_synth/guanido_kin_cat_dom"/>
</dbReference>
<dbReference type="EC" id="6.3.2.2" evidence="10"/>
<dbReference type="Proteomes" id="UP000053791">
    <property type="component" value="Unassembled WGS sequence"/>
</dbReference>
<dbReference type="GO" id="GO:0005524">
    <property type="term" value="F:ATP binding"/>
    <property type="evidence" value="ECO:0007669"/>
    <property type="project" value="UniProtKB-UniRule"/>
</dbReference>
<comment type="function">
    <text evidence="10">Catalyzes the synthesis of gamma-glutamylcysteine (gamma-GC).</text>
</comment>
<dbReference type="GO" id="GO:0004357">
    <property type="term" value="F:glutamate-cysteine ligase activity"/>
    <property type="evidence" value="ECO:0007669"/>
    <property type="project" value="UniProtKB-UniRule"/>
</dbReference>
<dbReference type="InterPro" id="IPR011556">
    <property type="entry name" value="Glut_cys_lig_pln_type"/>
</dbReference>
<evidence type="ECO:0000256" key="2">
    <source>
        <dbReference type="ARBA" id="ARBA00010253"/>
    </source>
</evidence>
<evidence type="ECO:0000256" key="9">
    <source>
        <dbReference type="ARBA" id="ARBA00023157"/>
    </source>
</evidence>
<dbReference type="Gene3D" id="3.30.590.20">
    <property type="match status" value="1"/>
</dbReference>
<evidence type="ECO:0000256" key="3">
    <source>
        <dbReference type="ARBA" id="ARBA00011153"/>
    </source>
</evidence>
<dbReference type="Pfam" id="PF04107">
    <property type="entry name" value="GCS2"/>
    <property type="match status" value="1"/>
</dbReference>
<dbReference type="PANTHER" id="PTHR34378:SF1">
    <property type="entry name" value="GLUTAMATE--CYSTEINE LIGASE, CHLOROPLASTIC"/>
    <property type="match status" value="1"/>
</dbReference>
<comment type="catalytic activity">
    <reaction evidence="10">
        <text>L-cysteine + L-glutamate + ATP = gamma-L-glutamyl-L-cysteine + ADP + phosphate + H(+)</text>
        <dbReference type="Rhea" id="RHEA:13285"/>
        <dbReference type="ChEBI" id="CHEBI:15378"/>
        <dbReference type="ChEBI" id="CHEBI:29985"/>
        <dbReference type="ChEBI" id="CHEBI:30616"/>
        <dbReference type="ChEBI" id="CHEBI:35235"/>
        <dbReference type="ChEBI" id="CHEBI:43474"/>
        <dbReference type="ChEBI" id="CHEBI:58173"/>
        <dbReference type="ChEBI" id="CHEBI:456216"/>
        <dbReference type="EC" id="6.3.2.2"/>
    </reaction>
</comment>
<dbReference type="AlphaFoldDB" id="A0A0X3TMX6"/>